<dbReference type="EMBL" id="BAAFRS010000088">
    <property type="protein sequence ID" value="GAB1222001.1"/>
    <property type="molecule type" value="Genomic_DNA"/>
</dbReference>
<protein>
    <submittedName>
        <fullName evidence="2">Uncharacterized protein</fullName>
    </submittedName>
</protein>
<proteinExistence type="predicted"/>
<feature type="compositionally biased region" description="Polar residues" evidence="1">
    <location>
        <begin position="221"/>
        <end position="246"/>
    </location>
</feature>
<evidence type="ECO:0000313" key="3">
    <source>
        <dbReference type="Proteomes" id="UP001628156"/>
    </source>
</evidence>
<gene>
    <name evidence="2" type="ORF">ENUP19_0088G0031</name>
</gene>
<feature type="region of interest" description="Disordered" evidence="1">
    <location>
        <begin position="220"/>
        <end position="261"/>
    </location>
</feature>
<organism evidence="2 3">
    <name type="scientific">Entamoeba nuttalli</name>
    <dbReference type="NCBI Taxonomy" id="412467"/>
    <lineage>
        <taxon>Eukaryota</taxon>
        <taxon>Amoebozoa</taxon>
        <taxon>Evosea</taxon>
        <taxon>Archamoebae</taxon>
        <taxon>Mastigamoebida</taxon>
        <taxon>Entamoebidae</taxon>
        <taxon>Entamoeba</taxon>
    </lineage>
</organism>
<keyword evidence="3" id="KW-1185">Reference proteome</keyword>
<evidence type="ECO:0000256" key="1">
    <source>
        <dbReference type="SAM" id="MobiDB-lite"/>
    </source>
</evidence>
<evidence type="ECO:0000313" key="2">
    <source>
        <dbReference type="EMBL" id="GAB1222001.1"/>
    </source>
</evidence>
<sequence length="312" mass="35509">MLPFSCVCSNVSIQLTLKQIQIPPLKWINPITGTGKITIKYTSFTHTTQIGKWSCVRCNSCGTDCCLLCDGEIIINPILRDVIRLREKLTYSHTFGIYVDLQLIKSRPTTGQNSYVGSLSIGSVRDPIEKELITIKQKRVEQLFQEKERKIREFVMEQEEAYEAERRLISNELDAIKTKLENVQDEIPKITITPVKVTKTKSSSGIFDMDEDFDVDEDFDNSTQITDSTTQNHIDQKQTHQGFNTISSPTDSDDGDQSSSDIFTSNVQHIKRSKPMKLKDDFPSTFKEYTINSMTNTDELPVSSSFVGKYQF</sequence>
<comment type="caution">
    <text evidence="2">The sequence shown here is derived from an EMBL/GenBank/DDBJ whole genome shotgun (WGS) entry which is preliminary data.</text>
</comment>
<reference evidence="2 3" key="1">
    <citation type="journal article" date="2019" name="PLoS Negl. Trop. Dis.">
        <title>Whole genome sequencing of Entamoeba nuttalli reveals mammalian host-related molecular signatures and a novel octapeptide-repeat surface protein.</title>
        <authorList>
            <person name="Tanaka M."/>
            <person name="Makiuchi T."/>
            <person name="Komiyama T."/>
            <person name="Shiina T."/>
            <person name="Osaki K."/>
            <person name="Tachibana H."/>
        </authorList>
    </citation>
    <scope>NUCLEOTIDE SEQUENCE [LARGE SCALE GENOMIC DNA]</scope>
    <source>
        <strain evidence="2 3">P19-061405</strain>
    </source>
</reference>
<accession>A0ABQ0DGM9</accession>
<dbReference type="Proteomes" id="UP001628156">
    <property type="component" value="Unassembled WGS sequence"/>
</dbReference>
<name>A0ABQ0DGM9_9EUKA</name>